<dbReference type="OrthoDB" id="9795716at2"/>
<gene>
    <name evidence="11" type="ORF">JCM19240_1690</name>
</gene>
<dbReference type="InterPro" id="IPR031322">
    <property type="entry name" value="Shikimate/glucono_kinase"/>
</dbReference>
<evidence type="ECO:0000256" key="7">
    <source>
        <dbReference type="ARBA" id="ARBA00022840"/>
    </source>
</evidence>
<comment type="catalytic activity">
    <reaction evidence="9 10">
        <text>D-gluconate + ATP = 6-phospho-D-gluconate + ADP + H(+)</text>
        <dbReference type="Rhea" id="RHEA:19433"/>
        <dbReference type="ChEBI" id="CHEBI:15378"/>
        <dbReference type="ChEBI" id="CHEBI:18391"/>
        <dbReference type="ChEBI" id="CHEBI:30616"/>
        <dbReference type="ChEBI" id="CHEBI:58759"/>
        <dbReference type="ChEBI" id="CHEBI:456216"/>
        <dbReference type="EC" id="2.7.1.12"/>
    </reaction>
</comment>
<evidence type="ECO:0000256" key="5">
    <source>
        <dbReference type="ARBA" id="ARBA00022741"/>
    </source>
</evidence>
<dbReference type="PANTHER" id="PTHR43442">
    <property type="entry name" value="GLUCONOKINASE-RELATED"/>
    <property type="match status" value="1"/>
</dbReference>
<dbReference type="InterPro" id="IPR027417">
    <property type="entry name" value="P-loop_NTPase"/>
</dbReference>
<sequence length="162" mass="18404">MHKKIIVMGVSGCGKSTIGELLAQSLDIEFFDGDDFHPRANVDKMAQGIPLTDDDRQSWLLTLNELIQQKDSLVIACSALKPTYREMLRHNAPDLKFVYLHADFETIWDRMSKREGHYFKGPEMLQSQFDALVEPSRNEAIYMDIANSPTQIVRDVCTQLGA</sequence>
<evidence type="ECO:0000256" key="1">
    <source>
        <dbReference type="ARBA" id="ARBA00004761"/>
    </source>
</evidence>
<dbReference type="GO" id="GO:0005737">
    <property type="term" value="C:cytoplasm"/>
    <property type="evidence" value="ECO:0007669"/>
    <property type="project" value="TreeGrafter"/>
</dbReference>
<dbReference type="FunFam" id="3.40.50.300:FF:000522">
    <property type="entry name" value="Gluconokinase"/>
    <property type="match status" value="1"/>
</dbReference>
<dbReference type="SUPFAM" id="SSF52540">
    <property type="entry name" value="P-loop containing nucleoside triphosphate hydrolases"/>
    <property type="match status" value="1"/>
</dbReference>
<dbReference type="Proteomes" id="UP000029224">
    <property type="component" value="Unassembled WGS sequence"/>
</dbReference>
<dbReference type="PRINTS" id="PR01100">
    <property type="entry name" value="SHIKIMTKNASE"/>
</dbReference>
<evidence type="ECO:0000256" key="10">
    <source>
        <dbReference type="RuleBase" id="RU363066"/>
    </source>
</evidence>
<accession>A0A090TAD8</accession>
<name>A0A090TAD8_9VIBR</name>
<dbReference type="Pfam" id="PF01202">
    <property type="entry name" value="SKI"/>
    <property type="match status" value="1"/>
</dbReference>
<keyword evidence="4 10" id="KW-0808">Transferase</keyword>
<dbReference type="GO" id="GO:0005524">
    <property type="term" value="F:ATP binding"/>
    <property type="evidence" value="ECO:0007669"/>
    <property type="project" value="UniProtKB-KW"/>
</dbReference>
<evidence type="ECO:0000313" key="12">
    <source>
        <dbReference type="Proteomes" id="UP000029224"/>
    </source>
</evidence>
<evidence type="ECO:0000256" key="6">
    <source>
        <dbReference type="ARBA" id="ARBA00022777"/>
    </source>
</evidence>
<keyword evidence="12" id="KW-1185">Reference proteome</keyword>
<protein>
    <recommendedName>
        <fullName evidence="3 10">Gluconokinase</fullName>
        <ecNumber evidence="3 10">2.7.1.12</ecNumber>
    </recommendedName>
</protein>
<dbReference type="InterPro" id="IPR006001">
    <property type="entry name" value="Therm_gnt_kin"/>
</dbReference>
<evidence type="ECO:0000256" key="8">
    <source>
        <dbReference type="ARBA" id="ARBA00023064"/>
    </source>
</evidence>
<comment type="pathway">
    <text evidence="1">Carbohydrate acid metabolism.</text>
</comment>
<comment type="similarity">
    <text evidence="2 10">Belongs to the gluconokinase GntK/GntV family.</text>
</comment>
<comment type="caution">
    <text evidence="11">The sequence shown here is derived from an EMBL/GenBank/DDBJ whole genome shotgun (WGS) entry which is preliminary data.</text>
</comment>
<dbReference type="GO" id="GO:0019521">
    <property type="term" value="P:D-gluconate metabolic process"/>
    <property type="evidence" value="ECO:0007669"/>
    <property type="project" value="UniProtKB-KW"/>
</dbReference>
<dbReference type="AlphaFoldDB" id="A0A090TAD8"/>
<keyword evidence="7 10" id="KW-0067">ATP-binding</keyword>
<dbReference type="GO" id="GO:0046316">
    <property type="term" value="F:gluconokinase activity"/>
    <property type="evidence" value="ECO:0007669"/>
    <property type="project" value="UniProtKB-EC"/>
</dbReference>
<evidence type="ECO:0000256" key="9">
    <source>
        <dbReference type="ARBA" id="ARBA00048090"/>
    </source>
</evidence>
<keyword evidence="5 10" id="KW-0547">Nucleotide-binding</keyword>
<dbReference type="CDD" id="cd02021">
    <property type="entry name" value="GntK"/>
    <property type="match status" value="1"/>
</dbReference>
<proteinExistence type="inferred from homology"/>
<dbReference type="Gene3D" id="3.40.50.300">
    <property type="entry name" value="P-loop containing nucleotide triphosphate hydrolases"/>
    <property type="match status" value="1"/>
</dbReference>
<evidence type="ECO:0000256" key="2">
    <source>
        <dbReference type="ARBA" id="ARBA00008420"/>
    </source>
</evidence>
<reference evidence="11 12" key="2">
    <citation type="submission" date="2014-09" db="EMBL/GenBank/DDBJ databases">
        <authorList>
            <consortium name="NBRP consortium"/>
            <person name="Sawabe T."/>
            <person name="Meirelles P."/>
            <person name="Nakanishi M."/>
            <person name="Sayaka M."/>
            <person name="Hattori M."/>
            <person name="Ohkuma M."/>
        </authorList>
    </citation>
    <scope>NUCLEOTIDE SEQUENCE [LARGE SCALE GENOMIC DNA]</scope>
    <source>
        <strain evidence="11 12">JCM 19240</strain>
    </source>
</reference>
<reference evidence="11 12" key="1">
    <citation type="submission" date="2014-09" db="EMBL/GenBank/DDBJ databases">
        <title>Vibrio maritimus JCM 19240. (C210) whole genome shotgun sequence.</title>
        <authorList>
            <person name="Sawabe T."/>
            <person name="Meirelles P."/>
            <person name="Nakanishi M."/>
            <person name="Sayaka M."/>
            <person name="Hattori M."/>
            <person name="Ohkuma M."/>
        </authorList>
    </citation>
    <scope>NUCLEOTIDE SEQUENCE [LARGE SCALE GENOMIC DNA]</scope>
    <source>
        <strain evidence="11 12">JCM 19240</strain>
    </source>
</reference>
<evidence type="ECO:0000313" key="11">
    <source>
        <dbReference type="EMBL" id="GAL36248.1"/>
    </source>
</evidence>
<evidence type="ECO:0000256" key="3">
    <source>
        <dbReference type="ARBA" id="ARBA00012054"/>
    </source>
</evidence>
<keyword evidence="6 10" id="KW-0418">Kinase</keyword>
<dbReference type="EMBL" id="BBMT01000009">
    <property type="protein sequence ID" value="GAL36248.1"/>
    <property type="molecule type" value="Genomic_DNA"/>
</dbReference>
<dbReference type="PANTHER" id="PTHR43442:SF3">
    <property type="entry name" value="GLUCONOKINASE-RELATED"/>
    <property type="match status" value="1"/>
</dbReference>
<evidence type="ECO:0000256" key="4">
    <source>
        <dbReference type="ARBA" id="ARBA00022679"/>
    </source>
</evidence>
<dbReference type="EC" id="2.7.1.12" evidence="3 10"/>
<keyword evidence="8" id="KW-0311">Gluconate utilization</keyword>
<dbReference type="NCBIfam" id="TIGR01313">
    <property type="entry name" value="therm_gnt_kin"/>
    <property type="match status" value="1"/>
</dbReference>
<organism evidence="11 12">
    <name type="scientific">Vibrio maritimus</name>
    <dbReference type="NCBI Taxonomy" id="990268"/>
    <lineage>
        <taxon>Bacteria</taxon>
        <taxon>Pseudomonadati</taxon>
        <taxon>Pseudomonadota</taxon>
        <taxon>Gammaproteobacteria</taxon>
        <taxon>Vibrionales</taxon>
        <taxon>Vibrionaceae</taxon>
        <taxon>Vibrio</taxon>
    </lineage>
</organism>